<sequence length="284" mass="32569">MSINSEVLNSKVRRLSALLVLLVALNIFTIIFVFVIGKSGLHFELARQFFGNSNRELIMSWHNFFEYIEGAAGCTNLKIFGGQLYRNTNMIDGNKAVCLDENIAPTPGACTVLSFGINNEWSFDDAMEEYGCKVFAFDPTMQQPAHTRGRDIHFQPWGLGGITGIKNKIPVLTYRDILKKIRKEDSIIDYLKIDIEGFELDFFENVLDEDVELLANIKQIGMEIHPGRSVAFRNKIWSQIRQLRSLNFSQTYSQPNLIPPNAYKFENKTVSNCYEILWCNENFR</sequence>
<dbReference type="Proteomes" id="UP000694843">
    <property type="component" value="Unplaced"/>
</dbReference>
<keyword evidence="1" id="KW-0472">Membrane</keyword>
<keyword evidence="1" id="KW-0812">Transmembrane</keyword>
<evidence type="ECO:0000313" key="3">
    <source>
        <dbReference type="Proteomes" id="UP000694843"/>
    </source>
</evidence>
<feature type="transmembrane region" description="Helical" evidence="1">
    <location>
        <begin position="15"/>
        <end position="37"/>
    </location>
</feature>
<dbReference type="RefSeq" id="XP_018007209.2">
    <property type="nucleotide sequence ID" value="XM_018151720.2"/>
</dbReference>
<dbReference type="AlphaFoldDB" id="A0A8B7N1W1"/>
<name>A0A8B7N1W1_HYAAZ</name>
<dbReference type="KEGG" id="hazt:108665009"/>
<accession>A0A8B7N1W1</accession>
<evidence type="ECO:0000259" key="2">
    <source>
        <dbReference type="Pfam" id="PF13383"/>
    </source>
</evidence>
<gene>
    <name evidence="4" type="primary">LOC108665009</name>
</gene>
<organism evidence="3 4">
    <name type="scientific">Hyalella azteca</name>
    <name type="common">Amphipod</name>
    <dbReference type="NCBI Taxonomy" id="294128"/>
    <lineage>
        <taxon>Eukaryota</taxon>
        <taxon>Metazoa</taxon>
        <taxon>Ecdysozoa</taxon>
        <taxon>Arthropoda</taxon>
        <taxon>Crustacea</taxon>
        <taxon>Multicrustacea</taxon>
        <taxon>Malacostraca</taxon>
        <taxon>Eumalacostraca</taxon>
        <taxon>Peracarida</taxon>
        <taxon>Amphipoda</taxon>
        <taxon>Senticaudata</taxon>
        <taxon>Talitrida</taxon>
        <taxon>Talitroidea</taxon>
        <taxon>Hyalellidae</taxon>
        <taxon>Hyalella</taxon>
    </lineage>
</organism>
<dbReference type="GeneID" id="108665009"/>
<dbReference type="Pfam" id="PF13383">
    <property type="entry name" value="Methyltransf_22"/>
    <property type="match status" value="1"/>
</dbReference>
<dbReference type="PANTHER" id="PTHR32026:SF10">
    <property type="entry name" value="METHYLTRANSFERASE-LIKE PROTEIN 24-RELATED"/>
    <property type="match status" value="1"/>
</dbReference>
<keyword evidence="3" id="KW-1185">Reference proteome</keyword>
<reference evidence="4" key="1">
    <citation type="submission" date="2025-08" db="UniProtKB">
        <authorList>
            <consortium name="RefSeq"/>
        </authorList>
    </citation>
    <scope>IDENTIFICATION</scope>
    <source>
        <tissue evidence="4">Whole organism</tissue>
    </source>
</reference>
<dbReference type="InterPro" id="IPR026913">
    <property type="entry name" value="METTL24"/>
</dbReference>
<keyword evidence="1" id="KW-1133">Transmembrane helix</keyword>
<dbReference type="InterPro" id="IPR029063">
    <property type="entry name" value="SAM-dependent_MTases_sf"/>
</dbReference>
<protein>
    <submittedName>
        <fullName evidence="4">Uncharacterized protein LOC108665009</fullName>
    </submittedName>
</protein>
<proteinExistence type="predicted"/>
<evidence type="ECO:0000313" key="4">
    <source>
        <dbReference type="RefSeq" id="XP_018007209.2"/>
    </source>
</evidence>
<dbReference type="PANTHER" id="PTHR32026">
    <property type="entry name" value="METHYLTRANSFERASE-LIKE PROTEIN 24"/>
    <property type="match status" value="1"/>
</dbReference>
<feature type="domain" description="Methyltransferase" evidence="2">
    <location>
        <begin position="72"/>
        <end position="228"/>
    </location>
</feature>
<dbReference type="InterPro" id="IPR025714">
    <property type="entry name" value="Methyltranfer_dom"/>
</dbReference>
<dbReference type="SUPFAM" id="SSF53335">
    <property type="entry name" value="S-adenosyl-L-methionine-dependent methyltransferases"/>
    <property type="match status" value="1"/>
</dbReference>
<dbReference type="OMA" id="NAYKFEN"/>
<dbReference type="OrthoDB" id="10006218at2759"/>
<dbReference type="Gene3D" id="3.40.50.150">
    <property type="entry name" value="Vaccinia Virus protein VP39"/>
    <property type="match status" value="1"/>
</dbReference>
<evidence type="ECO:0000256" key="1">
    <source>
        <dbReference type="SAM" id="Phobius"/>
    </source>
</evidence>